<reference evidence="1 2" key="1">
    <citation type="submission" date="2016-08" db="EMBL/GenBank/DDBJ databases">
        <title>Hymenobacter coccineus sp. nov., Hymenobacter lapidarius sp. nov. and Hymenobacter glacialis sp. nov., isolated from Antarctic soil.</title>
        <authorList>
            <person name="Sedlacek I."/>
            <person name="Kralova S."/>
            <person name="Kyrova K."/>
            <person name="Maslanova I."/>
            <person name="Stankova E."/>
            <person name="Vrbovska V."/>
            <person name="Nemec M."/>
            <person name="Bartak M."/>
            <person name="Svec P."/>
            <person name="Busse H.-J."/>
            <person name="Pantucek R."/>
        </authorList>
    </citation>
    <scope>NUCLEOTIDE SEQUENCE [LARGE SCALE GENOMIC DNA]</scope>
    <source>
        <strain evidence="1 2">CCM 8649</strain>
    </source>
</reference>
<organism evidence="1 2">
    <name type="scientific">Hymenobacter coccineus</name>
    <dbReference type="NCBI Taxonomy" id="1908235"/>
    <lineage>
        <taxon>Bacteria</taxon>
        <taxon>Pseudomonadati</taxon>
        <taxon>Bacteroidota</taxon>
        <taxon>Cytophagia</taxon>
        <taxon>Cytophagales</taxon>
        <taxon>Hymenobacteraceae</taxon>
        <taxon>Hymenobacter</taxon>
    </lineage>
</organism>
<comment type="caution">
    <text evidence="1">The sequence shown here is derived from an EMBL/GenBank/DDBJ whole genome shotgun (WGS) entry which is preliminary data.</text>
</comment>
<dbReference type="OrthoDB" id="881492at2"/>
<protein>
    <submittedName>
        <fullName evidence="1">Uncharacterized protein</fullName>
    </submittedName>
</protein>
<proteinExistence type="predicted"/>
<name>A0A1G1SUD5_9BACT</name>
<keyword evidence="2" id="KW-1185">Reference proteome</keyword>
<dbReference type="AlphaFoldDB" id="A0A1G1SUD5"/>
<sequence length="149" mass="17507">MLVSERIITCDWSSDGGFLEYDLSYLHPDLGILIQSYEVYTTDTQGRRIYASDFLLFPPNSAEEKDFGSYPKELKAQLWEIIFLIKRRFFEEVEPAVVTHFIDATHSIERRFALYSRWLFLPEYVITKTRQQIIYTRVTPSDFGGGFLL</sequence>
<evidence type="ECO:0000313" key="1">
    <source>
        <dbReference type="EMBL" id="OGX82223.1"/>
    </source>
</evidence>
<accession>A0A1G1SUD5</accession>
<dbReference type="Proteomes" id="UP000177506">
    <property type="component" value="Unassembled WGS sequence"/>
</dbReference>
<dbReference type="RefSeq" id="WP_070746699.1">
    <property type="nucleotide sequence ID" value="NZ_MDZA01000434.1"/>
</dbReference>
<gene>
    <name evidence="1" type="ORF">BEN49_14200</name>
</gene>
<dbReference type="EMBL" id="MDZA01000434">
    <property type="protein sequence ID" value="OGX82223.1"/>
    <property type="molecule type" value="Genomic_DNA"/>
</dbReference>
<evidence type="ECO:0000313" key="2">
    <source>
        <dbReference type="Proteomes" id="UP000177506"/>
    </source>
</evidence>